<gene>
    <name evidence="2" type="ORF">BRAPAZ1V2_A05P07730.2</name>
</gene>
<sequence length="132" mass="15512">MMFECRVAKEIWEMIPTRFYVSTNSSDNLVANINHLLVCAKQDKRELLNFFVGWNIWKMRNNISFHHKRDHILKVIHAAIRENQNWNEAMDSENPQEQATGTEGNQTESVHESDKSRAYGMRMWLLSVTVSD</sequence>
<dbReference type="Gramene" id="A05p07730.2_BraZ1">
    <property type="protein sequence ID" value="A05p07730.2_BraZ1.CDS"/>
    <property type="gene ID" value="A05g07730.2_BraZ1"/>
</dbReference>
<accession>A0A8D9DBL2</accession>
<evidence type="ECO:0000313" key="2">
    <source>
        <dbReference type="EMBL" id="CAG7874252.1"/>
    </source>
</evidence>
<dbReference type="AlphaFoldDB" id="A0A8D9DBL2"/>
<evidence type="ECO:0000256" key="1">
    <source>
        <dbReference type="SAM" id="MobiDB-lite"/>
    </source>
</evidence>
<reference evidence="2 3" key="1">
    <citation type="submission" date="2021-07" db="EMBL/GenBank/DDBJ databases">
        <authorList>
            <consortium name="Genoscope - CEA"/>
            <person name="William W."/>
        </authorList>
    </citation>
    <scope>NUCLEOTIDE SEQUENCE [LARGE SCALE GENOMIC DNA]</scope>
</reference>
<proteinExistence type="predicted"/>
<evidence type="ECO:0000313" key="3">
    <source>
        <dbReference type="Proteomes" id="UP000694005"/>
    </source>
</evidence>
<name>A0A8D9DBL2_BRACM</name>
<feature type="compositionally biased region" description="Polar residues" evidence="1">
    <location>
        <begin position="86"/>
        <end position="108"/>
    </location>
</feature>
<dbReference type="EMBL" id="LS974621">
    <property type="protein sequence ID" value="CAG7874252.1"/>
    <property type="molecule type" value="Genomic_DNA"/>
</dbReference>
<feature type="region of interest" description="Disordered" evidence="1">
    <location>
        <begin position="86"/>
        <end position="115"/>
    </location>
</feature>
<organism evidence="2 3">
    <name type="scientific">Brassica campestris</name>
    <name type="common">Field mustard</name>
    <dbReference type="NCBI Taxonomy" id="3711"/>
    <lineage>
        <taxon>Eukaryota</taxon>
        <taxon>Viridiplantae</taxon>
        <taxon>Streptophyta</taxon>
        <taxon>Embryophyta</taxon>
        <taxon>Tracheophyta</taxon>
        <taxon>Spermatophyta</taxon>
        <taxon>Magnoliopsida</taxon>
        <taxon>eudicotyledons</taxon>
        <taxon>Gunneridae</taxon>
        <taxon>Pentapetalae</taxon>
        <taxon>rosids</taxon>
        <taxon>malvids</taxon>
        <taxon>Brassicales</taxon>
        <taxon>Brassicaceae</taxon>
        <taxon>Brassiceae</taxon>
        <taxon>Brassica</taxon>
    </lineage>
</organism>
<protein>
    <submittedName>
        <fullName evidence="2">Uncharacterized protein</fullName>
    </submittedName>
</protein>
<dbReference type="Proteomes" id="UP000694005">
    <property type="component" value="Chromosome A05"/>
</dbReference>